<name>A0A4R2H2X8_9ACTN</name>
<dbReference type="PRINTS" id="PR00507">
    <property type="entry name" value="N12N6MTFRASE"/>
</dbReference>
<keyword evidence="2" id="KW-0489">Methyltransferase</keyword>
<dbReference type="Proteomes" id="UP000294508">
    <property type="component" value="Unassembled WGS sequence"/>
</dbReference>
<reference evidence="2 3" key="1">
    <citation type="journal article" date="2015" name="Stand. Genomic Sci.">
        <title>Genomic Encyclopedia of Bacterial and Archaeal Type Strains, Phase III: the genomes of soil and plant-associated and newly described type strains.</title>
        <authorList>
            <person name="Whitman W.B."/>
            <person name="Woyke T."/>
            <person name="Klenk H.P."/>
            <person name="Zhou Y."/>
            <person name="Lilburn T.G."/>
            <person name="Beck B.J."/>
            <person name="De Vos P."/>
            <person name="Vandamme P."/>
            <person name="Eisen J.A."/>
            <person name="Garrity G."/>
            <person name="Hugenholtz P."/>
            <person name="Kyrpides N.C."/>
        </authorList>
    </citation>
    <scope>NUCLEOTIDE SEQUENCE [LARGE SCALE GENOMIC DNA]</scope>
    <source>
        <strain evidence="2 3">VKM Ac-2572</strain>
    </source>
</reference>
<accession>A0A4R2H2X8</accession>
<gene>
    <name evidence="2" type="ORF">EV652_115107</name>
</gene>
<dbReference type="GO" id="GO:0016423">
    <property type="term" value="F:tRNA (guanine) methyltransferase activity"/>
    <property type="evidence" value="ECO:0007669"/>
    <property type="project" value="TreeGrafter"/>
</dbReference>
<dbReference type="Pfam" id="PF01170">
    <property type="entry name" value="UPF0020"/>
    <property type="match status" value="1"/>
</dbReference>
<dbReference type="OrthoDB" id="1637728at2"/>
<sequence length="363" mass="39314">MPSARLGAAESITRALCIGEQPMVLVRTVTGLERLAAAELTAANHRVIDLSKRQLIVEPTSATIVTNPPRLADDLFIVQAAVTDPGRTRAALTAAVNSLDLRGCPPGRLAVSASFQGTRNYNRFDVEDLVGEAVQRLAGSRYHSRRNGTAPPTERVDWRVVLDGTTMWVGVRPFDVPLHRREYRRHTVTGSLHPPVAAAMARIANIGEGHRVVDPFCGAGTLLLEAQAIAPSATYLGIDKATIAAARANTADHAPIHWRTGNARALAGQFDRIVTNPPWDVRLGIGDLAPYLNQWRRVLKPDGLVVAILNHEQAARMIGDTAWRIHDVYDVAVAGQHPRILVAEPARPRRSTPAAAARCPVAR</sequence>
<dbReference type="AlphaFoldDB" id="A0A4R2H2X8"/>
<dbReference type="EMBL" id="SLWN01000015">
    <property type="protein sequence ID" value="TCO18563.1"/>
    <property type="molecule type" value="Genomic_DNA"/>
</dbReference>
<dbReference type="PROSITE" id="PS00092">
    <property type="entry name" value="N6_MTASE"/>
    <property type="match status" value="1"/>
</dbReference>
<dbReference type="InterPro" id="IPR002052">
    <property type="entry name" value="DNA_methylase_N6_adenine_CS"/>
</dbReference>
<dbReference type="GO" id="GO:0003676">
    <property type="term" value="F:nucleic acid binding"/>
    <property type="evidence" value="ECO:0007669"/>
    <property type="project" value="InterPro"/>
</dbReference>
<dbReference type="SUPFAM" id="SSF53335">
    <property type="entry name" value="S-adenosyl-L-methionine-dependent methyltransferases"/>
    <property type="match status" value="1"/>
</dbReference>
<proteinExistence type="predicted"/>
<evidence type="ECO:0000313" key="3">
    <source>
        <dbReference type="Proteomes" id="UP000294508"/>
    </source>
</evidence>
<dbReference type="PANTHER" id="PTHR14911:SF13">
    <property type="entry name" value="TRNA (GUANINE(6)-N2)-METHYLTRANSFERASE THUMP3"/>
    <property type="match status" value="1"/>
</dbReference>
<evidence type="ECO:0000259" key="1">
    <source>
        <dbReference type="Pfam" id="PF01170"/>
    </source>
</evidence>
<dbReference type="RefSeq" id="WP_132213623.1">
    <property type="nucleotide sequence ID" value="NZ_SLWN01000015.1"/>
</dbReference>
<keyword evidence="2" id="KW-0808">Transferase</keyword>
<dbReference type="PANTHER" id="PTHR14911">
    <property type="entry name" value="THUMP DOMAIN-CONTAINING"/>
    <property type="match status" value="1"/>
</dbReference>
<dbReference type="CDD" id="cd02440">
    <property type="entry name" value="AdoMet_MTases"/>
    <property type="match status" value="1"/>
</dbReference>
<evidence type="ECO:0000313" key="2">
    <source>
        <dbReference type="EMBL" id="TCO18563.1"/>
    </source>
</evidence>
<comment type="caution">
    <text evidence="2">The sequence shown here is derived from an EMBL/GenBank/DDBJ whole genome shotgun (WGS) entry which is preliminary data.</text>
</comment>
<dbReference type="InterPro" id="IPR000241">
    <property type="entry name" value="RlmKL-like_Mtase"/>
</dbReference>
<feature type="domain" description="Ribosomal RNA large subunit methyltransferase K/L-like methyltransferase" evidence="1">
    <location>
        <begin position="181"/>
        <end position="336"/>
    </location>
</feature>
<protein>
    <submittedName>
        <fullName evidence="2">Putative RNA methylase family UPF0020</fullName>
    </submittedName>
</protein>
<dbReference type="Gene3D" id="3.40.50.150">
    <property type="entry name" value="Vaccinia Virus protein VP39"/>
    <property type="match status" value="1"/>
</dbReference>
<dbReference type="GO" id="GO:0030488">
    <property type="term" value="P:tRNA methylation"/>
    <property type="evidence" value="ECO:0007669"/>
    <property type="project" value="TreeGrafter"/>
</dbReference>
<keyword evidence="3" id="KW-1185">Reference proteome</keyword>
<dbReference type="InterPro" id="IPR029063">
    <property type="entry name" value="SAM-dependent_MTases_sf"/>
</dbReference>
<organism evidence="2 3">
    <name type="scientific">Kribbella steppae</name>
    <dbReference type="NCBI Taxonomy" id="2512223"/>
    <lineage>
        <taxon>Bacteria</taxon>
        <taxon>Bacillati</taxon>
        <taxon>Actinomycetota</taxon>
        <taxon>Actinomycetes</taxon>
        <taxon>Propionibacteriales</taxon>
        <taxon>Kribbellaceae</taxon>
        <taxon>Kribbella</taxon>
    </lineage>
</organism>